<feature type="domain" description="Putative Se/S carrier protein-like" evidence="1">
    <location>
        <begin position="4"/>
        <end position="71"/>
    </location>
</feature>
<name>A0A0J8D6R6_CLOCY</name>
<dbReference type="OrthoDB" id="3192849at2"/>
<evidence type="ECO:0000313" key="2">
    <source>
        <dbReference type="EMBL" id="KMT21775.1"/>
    </source>
</evidence>
<keyword evidence="3" id="KW-1185">Reference proteome</keyword>
<dbReference type="AlphaFoldDB" id="A0A0J8D6R6"/>
<sequence length="85" mass="9733">MDKYIVITFESVNFAMQTESVLKGKELAHQIIPTPREITLSCGLSVKTAYENIDIIKELIEDKSIRTKKMYVFEGLGSNKTFKEM</sequence>
<dbReference type="PATRIC" id="fig|1121307.3.peg.1396"/>
<protein>
    <recommendedName>
        <fullName evidence="1">Putative Se/S carrier protein-like domain-containing protein</fullName>
    </recommendedName>
</protein>
<dbReference type="RefSeq" id="WP_048570436.1">
    <property type="nucleotide sequence ID" value="NZ_LFVU01000026.1"/>
</dbReference>
<gene>
    <name evidence="2" type="ORF">CLCY_3c00420</name>
</gene>
<dbReference type="Pfam" id="PF11823">
    <property type="entry name" value="Se_S_carrier"/>
    <property type="match status" value="1"/>
</dbReference>
<reference evidence="2 3" key="1">
    <citation type="submission" date="2015-06" db="EMBL/GenBank/DDBJ databases">
        <title>Draft genome sequence of the purine-degrading Clostridium cylindrosporum HC-1 (DSM 605).</title>
        <authorList>
            <person name="Poehlein A."/>
            <person name="Schiel-Bengelsdorf B."/>
            <person name="Bengelsdorf F."/>
            <person name="Daniel R."/>
            <person name="Duerre P."/>
        </authorList>
    </citation>
    <scope>NUCLEOTIDE SEQUENCE [LARGE SCALE GENOMIC DNA]</scope>
    <source>
        <strain evidence="2 3">DSM 605</strain>
    </source>
</reference>
<proteinExistence type="predicted"/>
<evidence type="ECO:0000259" key="1">
    <source>
        <dbReference type="Pfam" id="PF11823"/>
    </source>
</evidence>
<dbReference type="STRING" id="1121307.CLCY_3c00420"/>
<organism evidence="2 3">
    <name type="scientific">Clostridium cylindrosporum DSM 605</name>
    <dbReference type="NCBI Taxonomy" id="1121307"/>
    <lineage>
        <taxon>Bacteria</taxon>
        <taxon>Bacillati</taxon>
        <taxon>Bacillota</taxon>
        <taxon>Clostridia</taxon>
        <taxon>Eubacteriales</taxon>
        <taxon>Clostridiaceae</taxon>
        <taxon>Clostridium</taxon>
    </lineage>
</organism>
<dbReference type="EMBL" id="LFVU01000026">
    <property type="protein sequence ID" value="KMT21775.1"/>
    <property type="molecule type" value="Genomic_DNA"/>
</dbReference>
<accession>A0A0J8D6R6</accession>
<dbReference type="Proteomes" id="UP000036756">
    <property type="component" value="Unassembled WGS sequence"/>
</dbReference>
<comment type="caution">
    <text evidence="2">The sequence shown here is derived from an EMBL/GenBank/DDBJ whole genome shotgun (WGS) entry which is preliminary data.</text>
</comment>
<dbReference type="InterPro" id="IPR021778">
    <property type="entry name" value="Se/S_carrier-like"/>
</dbReference>
<evidence type="ECO:0000313" key="3">
    <source>
        <dbReference type="Proteomes" id="UP000036756"/>
    </source>
</evidence>